<dbReference type="Pfam" id="PF00877">
    <property type="entry name" value="NLPC_P60"/>
    <property type="match status" value="1"/>
</dbReference>
<feature type="signal peptide" evidence="6">
    <location>
        <begin position="1"/>
        <end position="32"/>
    </location>
</feature>
<dbReference type="GO" id="GO:0006508">
    <property type="term" value="P:proteolysis"/>
    <property type="evidence" value="ECO:0007669"/>
    <property type="project" value="UniProtKB-KW"/>
</dbReference>
<accession>A0A1H3E111</accession>
<proteinExistence type="inferred from homology"/>
<evidence type="ECO:0000256" key="4">
    <source>
        <dbReference type="ARBA" id="ARBA00022807"/>
    </source>
</evidence>
<keyword evidence="2" id="KW-0645">Protease</keyword>
<keyword evidence="5" id="KW-0175">Coiled coil</keyword>
<evidence type="ECO:0000313" key="9">
    <source>
        <dbReference type="Proteomes" id="UP000199529"/>
    </source>
</evidence>
<dbReference type="SUPFAM" id="SSF54001">
    <property type="entry name" value="Cysteine proteinases"/>
    <property type="match status" value="1"/>
</dbReference>
<evidence type="ECO:0000259" key="7">
    <source>
        <dbReference type="PROSITE" id="PS51935"/>
    </source>
</evidence>
<keyword evidence="3" id="KW-0378">Hydrolase</keyword>
<name>A0A1H3E111_9PSEU</name>
<evidence type="ECO:0000256" key="6">
    <source>
        <dbReference type="SAM" id="SignalP"/>
    </source>
</evidence>
<dbReference type="PANTHER" id="PTHR47053">
    <property type="entry name" value="MUREIN DD-ENDOPEPTIDASE MEPH-RELATED"/>
    <property type="match status" value="1"/>
</dbReference>
<evidence type="ECO:0000256" key="3">
    <source>
        <dbReference type="ARBA" id="ARBA00022801"/>
    </source>
</evidence>
<evidence type="ECO:0000256" key="2">
    <source>
        <dbReference type="ARBA" id="ARBA00022670"/>
    </source>
</evidence>
<reference evidence="9" key="1">
    <citation type="submission" date="2016-10" db="EMBL/GenBank/DDBJ databases">
        <authorList>
            <person name="Varghese N."/>
            <person name="Submissions S."/>
        </authorList>
    </citation>
    <scope>NUCLEOTIDE SEQUENCE [LARGE SCALE GENOMIC DNA]</scope>
    <source>
        <strain evidence="9">CGMCC 4.3530</strain>
    </source>
</reference>
<dbReference type="InterPro" id="IPR038765">
    <property type="entry name" value="Papain-like_cys_pep_sf"/>
</dbReference>
<dbReference type="STRING" id="418495.SAMN05216215_101456"/>
<feature type="chain" id="PRO_5011656182" evidence="6">
    <location>
        <begin position="33"/>
        <end position="352"/>
    </location>
</feature>
<evidence type="ECO:0000256" key="5">
    <source>
        <dbReference type="SAM" id="Coils"/>
    </source>
</evidence>
<feature type="coiled-coil region" evidence="5">
    <location>
        <begin position="159"/>
        <end position="214"/>
    </location>
</feature>
<sequence>MALRQLKRSMRSAVSASAVAVAAVSVALPAVAQPSDPGSGSAEMRRYKQLSEDASKANEDVLVAQDELDRKRAELDAAKAQVAAARSVEQQSRADETRLQGRVDELAGAAYRGSRLNGLSALLASENPDAFLDRATALEVMAADNGEVLSSYARASASAAEARGTAESAELRAQEAADAAARLLEDVRNRKRDLDKQVGDLREAMNELSSEEKAGLKGPVDSGSYLGPPGAANTALQAALSKRGSEYVWGSKGPGTFDCSGLTYWAYKQAGITIPGNSRAQWGVGRPVSKDQLQPGDLIFFDDGSGSPSKIHHVGMYVGGGKMIDAPTEGQLVDVRSAKGDGHYIGARRIVG</sequence>
<organism evidence="8 9">
    <name type="scientific">Saccharopolyspora shandongensis</name>
    <dbReference type="NCBI Taxonomy" id="418495"/>
    <lineage>
        <taxon>Bacteria</taxon>
        <taxon>Bacillati</taxon>
        <taxon>Actinomycetota</taxon>
        <taxon>Actinomycetes</taxon>
        <taxon>Pseudonocardiales</taxon>
        <taxon>Pseudonocardiaceae</taxon>
        <taxon>Saccharopolyspora</taxon>
    </lineage>
</organism>
<evidence type="ECO:0000313" key="8">
    <source>
        <dbReference type="EMBL" id="SDX72393.1"/>
    </source>
</evidence>
<evidence type="ECO:0000256" key="1">
    <source>
        <dbReference type="ARBA" id="ARBA00007074"/>
    </source>
</evidence>
<protein>
    <submittedName>
        <fullName evidence="8">NlpC/P60 family protein</fullName>
    </submittedName>
</protein>
<feature type="domain" description="NlpC/P60" evidence="7">
    <location>
        <begin position="229"/>
        <end position="351"/>
    </location>
</feature>
<dbReference type="EMBL" id="FNOK01000014">
    <property type="protein sequence ID" value="SDX72393.1"/>
    <property type="molecule type" value="Genomic_DNA"/>
</dbReference>
<keyword evidence="4" id="KW-0788">Thiol protease</keyword>
<feature type="coiled-coil region" evidence="5">
    <location>
        <begin position="47"/>
        <end position="88"/>
    </location>
</feature>
<dbReference type="InterPro" id="IPR000064">
    <property type="entry name" value="NLP_P60_dom"/>
</dbReference>
<dbReference type="Gene3D" id="6.10.250.3150">
    <property type="match status" value="1"/>
</dbReference>
<dbReference type="PANTHER" id="PTHR47053:SF1">
    <property type="entry name" value="MUREIN DD-ENDOPEPTIDASE MEPH-RELATED"/>
    <property type="match status" value="1"/>
</dbReference>
<dbReference type="InterPro" id="IPR051202">
    <property type="entry name" value="Peptidase_C40"/>
</dbReference>
<dbReference type="AlphaFoldDB" id="A0A1H3E111"/>
<comment type="similarity">
    <text evidence="1">Belongs to the peptidase C40 family.</text>
</comment>
<keyword evidence="9" id="KW-1185">Reference proteome</keyword>
<dbReference type="GO" id="GO:0008234">
    <property type="term" value="F:cysteine-type peptidase activity"/>
    <property type="evidence" value="ECO:0007669"/>
    <property type="project" value="UniProtKB-KW"/>
</dbReference>
<dbReference type="Proteomes" id="UP000199529">
    <property type="component" value="Unassembled WGS sequence"/>
</dbReference>
<dbReference type="PROSITE" id="PS51935">
    <property type="entry name" value="NLPC_P60"/>
    <property type="match status" value="1"/>
</dbReference>
<keyword evidence="6" id="KW-0732">Signal</keyword>
<dbReference type="Gene3D" id="3.90.1720.10">
    <property type="entry name" value="endopeptidase domain like (from Nostoc punctiforme)"/>
    <property type="match status" value="1"/>
</dbReference>
<gene>
    <name evidence="8" type="ORF">SAMN05216215_101456</name>
</gene>